<dbReference type="EMBL" id="BMIA01000001">
    <property type="protein sequence ID" value="GGH32209.1"/>
    <property type="molecule type" value="Genomic_DNA"/>
</dbReference>
<reference evidence="3" key="1">
    <citation type="journal article" date="2019" name="Int. J. Syst. Evol. Microbiol.">
        <title>The Global Catalogue of Microorganisms (GCM) 10K type strain sequencing project: providing services to taxonomists for standard genome sequencing and annotation.</title>
        <authorList>
            <consortium name="The Broad Institute Genomics Platform"/>
            <consortium name="The Broad Institute Genome Sequencing Center for Infectious Disease"/>
            <person name="Wu L."/>
            <person name="Ma J."/>
        </authorList>
    </citation>
    <scope>NUCLEOTIDE SEQUENCE [LARGE SCALE GENOMIC DNA]</scope>
    <source>
        <strain evidence="3">CGMCC 1.15288</strain>
    </source>
</reference>
<evidence type="ECO:0000313" key="3">
    <source>
        <dbReference type="Proteomes" id="UP000600214"/>
    </source>
</evidence>
<comment type="caution">
    <text evidence="2">The sequence shown here is derived from an EMBL/GenBank/DDBJ whole genome shotgun (WGS) entry which is preliminary data.</text>
</comment>
<keyword evidence="1" id="KW-0732">Signal</keyword>
<gene>
    <name evidence="2" type="ORF">GCM10007423_21590</name>
</gene>
<feature type="signal peptide" evidence="1">
    <location>
        <begin position="1"/>
        <end position="19"/>
    </location>
</feature>
<protein>
    <recommendedName>
        <fullName evidence="4">L-ascorbate metabolism protein UlaG, beta-lactamase superfamily</fullName>
    </recommendedName>
</protein>
<dbReference type="SUPFAM" id="SSF56281">
    <property type="entry name" value="Metallo-hydrolase/oxidoreductase"/>
    <property type="match status" value="1"/>
</dbReference>
<evidence type="ECO:0000256" key="1">
    <source>
        <dbReference type="SAM" id="SignalP"/>
    </source>
</evidence>
<feature type="chain" id="PRO_5045708544" description="L-ascorbate metabolism protein UlaG, beta-lactamase superfamily" evidence="1">
    <location>
        <begin position="20"/>
        <end position="362"/>
    </location>
</feature>
<dbReference type="PANTHER" id="PTHR43546">
    <property type="entry name" value="UPF0173 METAL-DEPENDENT HYDROLASE MJ1163-RELATED"/>
    <property type="match status" value="1"/>
</dbReference>
<organism evidence="2 3">
    <name type="scientific">Dyadobacter endophyticus</name>
    <dbReference type="NCBI Taxonomy" id="1749036"/>
    <lineage>
        <taxon>Bacteria</taxon>
        <taxon>Pseudomonadati</taxon>
        <taxon>Bacteroidota</taxon>
        <taxon>Cytophagia</taxon>
        <taxon>Cytophagales</taxon>
        <taxon>Spirosomataceae</taxon>
        <taxon>Dyadobacter</taxon>
    </lineage>
</organism>
<sequence length="362" mass="41211">MIRTCFLCVILFSSSLCIAQNKPTDTATLTDPCLDAKGNAYMDRQARAFLAEVNATLKKYPPGLSHQAHRQPHLLLLDAVLHDKYAAYRKPVQDFFHERIANTLAEIENTKVQKGAVIWKLYNMGFIIRTKTVTLAFDLVDGKSSRSDSFALSGNIMTRLIRQCDVLFVSHYHRDHADEAIARQFIDNGKPVIAPPQIWAGQPVHNAVTHLKRQADTLQELTLKSGRKLKIVLYPGHQMGETENNVPLVFTPEGLSFSHMGDQINEGKFMIDYDWIDHVARKYHVDVLIPPSWTNEIHRIVKGFNPELVIPGHENELGHPLDDRVPFWGDSEFLQLTYPELKASSFKTLNMTWGESFHYVRP</sequence>
<dbReference type="Proteomes" id="UP000600214">
    <property type="component" value="Unassembled WGS sequence"/>
</dbReference>
<proteinExistence type="predicted"/>
<dbReference type="InterPro" id="IPR036866">
    <property type="entry name" value="RibonucZ/Hydroxyglut_hydro"/>
</dbReference>
<dbReference type="InterPro" id="IPR050114">
    <property type="entry name" value="UPF0173_UPF0282_UlaG_hydrolase"/>
</dbReference>
<evidence type="ECO:0000313" key="2">
    <source>
        <dbReference type="EMBL" id="GGH32209.1"/>
    </source>
</evidence>
<dbReference type="Gene3D" id="3.60.15.10">
    <property type="entry name" value="Ribonuclease Z/Hydroxyacylglutathione hydrolase-like"/>
    <property type="match status" value="1"/>
</dbReference>
<accession>A0ABQ1YQ02</accession>
<keyword evidence="3" id="KW-1185">Reference proteome</keyword>
<name>A0ABQ1YQ02_9BACT</name>
<evidence type="ECO:0008006" key="4">
    <source>
        <dbReference type="Google" id="ProtNLM"/>
    </source>
</evidence>
<dbReference type="RefSeq" id="WP_188931535.1">
    <property type="nucleotide sequence ID" value="NZ_BMIA01000001.1"/>
</dbReference>